<protein>
    <submittedName>
        <fullName evidence="2">Uncharacterized protein</fullName>
    </submittedName>
</protein>
<dbReference type="Proteomes" id="UP000179243">
    <property type="component" value="Unassembled WGS sequence"/>
</dbReference>
<evidence type="ECO:0000313" key="2">
    <source>
        <dbReference type="EMBL" id="OGK03780.1"/>
    </source>
</evidence>
<organism evidence="2 3">
    <name type="scientific">Candidatus Raymondbacteria bacterium RIFOXYD12_FULL_49_13</name>
    <dbReference type="NCBI Taxonomy" id="1817890"/>
    <lineage>
        <taxon>Bacteria</taxon>
        <taxon>Raymondiibacteriota</taxon>
    </lineage>
</organism>
<feature type="transmembrane region" description="Helical" evidence="1">
    <location>
        <begin position="119"/>
        <end position="139"/>
    </location>
</feature>
<reference evidence="2 3" key="1">
    <citation type="journal article" date="2016" name="Nat. Commun.">
        <title>Thousands of microbial genomes shed light on interconnected biogeochemical processes in an aquifer system.</title>
        <authorList>
            <person name="Anantharaman K."/>
            <person name="Brown C.T."/>
            <person name="Hug L.A."/>
            <person name="Sharon I."/>
            <person name="Castelle C.J."/>
            <person name="Probst A.J."/>
            <person name="Thomas B.C."/>
            <person name="Singh A."/>
            <person name="Wilkins M.J."/>
            <person name="Karaoz U."/>
            <person name="Brodie E.L."/>
            <person name="Williams K.H."/>
            <person name="Hubbard S.S."/>
            <person name="Banfield J.F."/>
        </authorList>
    </citation>
    <scope>NUCLEOTIDE SEQUENCE [LARGE SCALE GENOMIC DNA]</scope>
</reference>
<keyword evidence="1" id="KW-1133">Transmembrane helix</keyword>
<feature type="transmembrane region" description="Helical" evidence="1">
    <location>
        <begin position="12"/>
        <end position="31"/>
    </location>
</feature>
<comment type="caution">
    <text evidence="2">The sequence shown here is derived from an EMBL/GenBank/DDBJ whole genome shotgun (WGS) entry which is preliminary data.</text>
</comment>
<dbReference type="AlphaFoldDB" id="A0A1F7FAS9"/>
<evidence type="ECO:0000313" key="3">
    <source>
        <dbReference type="Proteomes" id="UP000179243"/>
    </source>
</evidence>
<feature type="transmembrane region" description="Helical" evidence="1">
    <location>
        <begin position="151"/>
        <end position="169"/>
    </location>
</feature>
<keyword evidence="1" id="KW-0812">Transmembrane</keyword>
<name>A0A1F7FAS9_UNCRA</name>
<sequence>MMMTKVMNKYSRHLIIIGLSIMMTVIGYCYIKSAPDMLSVHVSARATASFFYSIGLIYLFVSLRQISCCKQFVVVFCLVILPLVIARHLLLLSVSHNFYSMFYHSNSTFKNGISFLKEFSGDVGINYIKIVIVALFFGWINSRYKSAYSRLVILFFMVQIGILIADMISSSKYGLYHLFI</sequence>
<feature type="transmembrane region" description="Helical" evidence="1">
    <location>
        <begin position="73"/>
        <end position="99"/>
    </location>
</feature>
<proteinExistence type="predicted"/>
<accession>A0A1F7FAS9</accession>
<gene>
    <name evidence="2" type="ORF">A2519_02210</name>
</gene>
<feature type="transmembrane region" description="Helical" evidence="1">
    <location>
        <begin position="43"/>
        <end position="61"/>
    </location>
</feature>
<keyword evidence="1" id="KW-0472">Membrane</keyword>
<dbReference type="EMBL" id="MFYX01000083">
    <property type="protein sequence ID" value="OGK03780.1"/>
    <property type="molecule type" value="Genomic_DNA"/>
</dbReference>
<evidence type="ECO:0000256" key="1">
    <source>
        <dbReference type="SAM" id="Phobius"/>
    </source>
</evidence>